<dbReference type="eggNOG" id="COG1502">
    <property type="taxonomic scope" value="Bacteria"/>
</dbReference>
<dbReference type="PANTHER" id="PTHR21248:SF22">
    <property type="entry name" value="PHOSPHOLIPASE D"/>
    <property type="match status" value="1"/>
</dbReference>
<evidence type="ECO:0000259" key="1">
    <source>
        <dbReference type="PROSITE" id="PS50035"/>
    </source>
</evidence>
<dbReference type="KEGG" id="ica:Intca_3082"/>
<dbReference type="GO" id="GO:0032049">
    <property type="term" value="P:cardiolipin biosynthetic process"/>
    <property type="evidence" value="ECO:0007669"/>
    <property type="project" value="UniProtKB-ARBA"/>
</dbReference>
<dbReference type="Pfam" id="PF13091">
    <property type="entry name" value="PLDc_2"/>
    <property type="match status" value="1"/>
</dbReference>
<feature type="domain" description="PLD phosphodiesterase" evidence="1">
    <location>
        <begin position="180"/>
        <end position="207"/>
    </location>
</feature>
<dbReference type="NCBIfam" id="NF038319">
    <property type="entry name" value="DISARM_DrmC_I"/>
    <property type="match status" value="1"/>
</dbReference>
<dbReference type="Proteomes" id="UP000008914">
    <property type="component" value="Chromosome"/>
</dbReference>
<accession>E6SC28</accession>
<keyword evidence="3" id="KW-1185">Reference proteome</keyword>
<reference evidence="2 3" key="1">
    <citation type="journal article" date="2010" name="Stand. Genomic Sci.">
        <title>Complete genome sequence of Intrasporangium calvum type strain (7 KIP).</title>
        <authorList>
            <person name="Del Rio T.G."/>
            <person name="Chertkov O."/>
            <person name="Yasawong M."/>
            <person name="Lucas S."/>
            <person name="Deshpande S."/>
            <person name="Cheng J.F."/>
            <person name="Detter C."/>
            <person name="Tapia R."/>
            <person name="Han C."/>
            <person name="Goodwin L."/>
            <person name="Pitluck S."/>
            <person name="Liolios K."/>
            <person name="Ivanova N."/>
            <person name="Mavromatis K."/>
            <person name="Pati A."/>
            <person name="Chen A."/>
            <person name="Palaniappan K."/>
            <person name="Land M."/>
            <person name="Hauser L."/>
            <person name="Chang Y.J."/>
            <person name="Jeffries C.D."/>
            <person name="Rohde M."/>
            <person name="Pukall R."/>
            <person name="Sikorski J."/>
            <person name="Goker M."/>
            <person name="Woyke T."/>
            <person name="Bristow J."/>
            <person name="Eisen J.A."/>
            <person name="Markowitz V."/>
            <person name="Hugenholtz P."/>
            <person name="Kyrpides N.C."/>
            <person name="Klenk H.P."/>
            <person name="Lapidus A."/>
        </authorList>
    </citation>
    <scope>NUCLEOTIDE SEQUENCE [LARGE SCALE GENOMIC DNA]</scope>
    <source>
        <strain evidence="3">ATCC 23552 / DSM 43043 / JCM 3097 / NBRC 12989 / 7 KIP</strain>
    </source>
</reference>
<name>E6SC28_INTC7</name>
<proteinExistence type="predicted"/>
<dbReference type="InterPro" id="IPR025202">
    <property type="entry name" value="PLD-like_dom"/>
</dbReference>
<dbReference type="STRING" id="710696.Intca_3082"/>
<dbReference type="InterPro" id="IPR001736">
    <property type="entry name" value="PLipase_D/transphosphatidylase"/>
</dbReference>
<dbReference type="EMBL" id="CP002343">
    <property type="protein sequence ID" value="ADU49568.1"/>
    <property type="molecule type" value="Genomic_DNA"/>
</dbReference>
<dbReference type="Gene3D" id="3.30.870.10">
    <property type="entry name" value="Endonuclease Chain A"/>
    <property type="match status" value="1"/>
</dbReference>
<dbReference type="SMART" id="SM00155">
    <property type="entry name" value="PLDc"/>
    <property type="match status" value="1"/>
</dbReference>
<sequence>MSSDEEVFRELGRSLTSTEAADIARRLSENYPLTSALAGLSPARKAEVKPLLKPIADATDGLGRLIGALWAVAAAREVRTRVEPLWTMPGHVAQLGALTPSIVDLVDGARMSVVCSTFNFQTTSGLWHALERACERTGVDVCVYMDRDASKKGASGPTPGEVAAHLARARVFATTTHDGKYVVNHAKFVSVDHRFVIVTSANFSWSAENHNVELGVQIDDPALAAAIEREITDARKVCYEEVCV</sequence>
<dbReference type="InterPro" id="IPR047955">
    <property type="entry name" value="DrmC-like"/>
</dbReference>
<dbReference type="PANTHER" id="PTHR21248">
    <property type="entry name" value="CARDIOLIPIN SYNTHASE"/>
    <property type="match status" value="1"/>
</dbReference>
<dbReference type="GO" id="GO:0030572">
    <property type="term" value="F:phosphatidyltransferase activity"/>
    <property type="evidence" value="ECO:0007669"/>
    <property type="project" value="UniProtKB-ARBA"/>
</dbReference>
<evidence type="ECO:0000313" key="2">
    <source>
        <dbReference type="EMBL" id="ADU49568.1"/>
    </source>
</evidence>
<organism evidence="2 3">
    <name type="scientific">Intrasporangium calvum (strain ATCC 23552 / DSM 43043 / JCM 3097 / NBRC 12989 / NCIMB 10167 / NRRL B-3866 / 7 KIP)</name>
    <dbReference type="NCBI Taxonomy" id="710696"/>
    <lineage>
        <taxon>Bacteria</taxon>
        <taxon>Bacillati</taxon>
        <taxon>Actinomycetota</taxon>
        <taxon>Actinomycetes</taxon>
        <taxon>Micrococcales</taxon>
        <taxon>Intrasporangiaceae</taxon>
        <taxon>Intrasporangium</taxon>
    </lineage>
</organism>
<gene>
    <name evidence="2" type="ordered locus">Intca_3082</name>
</gene>
<dbReference type="SUPFAM" id="SSF56024">
    <property type="entry name" value="Phospholipase D/nuclease"/>
    <property type="match status" value="1"/>
</dbReference>
<dbReference type="OrthoDB" id="3257334at2"/>
<dbReference type="RefSeq" id="WP_013493880.1">
    <property type="nucleotide sequence ID" value="NC_014830.1"/>
</dbReference>
<dbReference type="HOGENOM" id="CLU_1151444_0_0_11"/>
<evidence type="ECO:0000313" key="3">
    <source>
        <dbReference type="Proteomes" id="UP000008914"/>
    </source>
</evidence>
<dbReference type="PROSITE" id="PS50035">
    <property type="entry name" value="PLD"/>
    <property type="match status" value="1"/>
</dbReference>
<dbReference type="AlphaFoldDB" id="E6SC28"/>
<protein>
    <submittedName>
        <fullName evidence="2">Phospholipase D/Transphosphatidylase</fullName>
    </submittedName>
</protein>